<name>A0ABV5C326_9BACL</name>
<dbReference type="InterPro" id="IPR039498">
    <property type="entry name" value="NTP_transf_5"/>
</dbReference>
<dbReference type="EMBL" id="JBHIRY010000015">
    <property type="protein sequence ID" value="MFB5761895.1"/>
    <property type="molecule type" value="Genomic_DNA"/>
</dbReference>
<proteinExistence type="predicted"/>
<evidence type="ECO:0000313" key="1">
    <source>
        <dbReference type="EMBL" id="MFB5761895.1"/>
    </source>
</evidence>
<gene>
    <name evidence="1" type="ORF">ACE5LO_16010</name>
</gene>
<reference evidence="1 2" key="1">
    <citation type="submission" date="2024-09" db="EMBL/GenBank/DDBJ databases">
        <title>Paenibacillus zeirhizospherea sp. nov., isolated from surface of the maize (Zea mays) roots in a horticulture field, Hungary.</title>
        <authorList>
            <person name="Marton D."/>
            <person name="Farkas M."/>
            <person name="Bedics A."/>
            <person name="Toth E."/>
            <person name="Tancsics A."/>
            <person name="Boka K."/>
            <person name="Marati G."/>
            <person name="Kriszt B."/>
            <person name="Cserhati M."/>
        </authorList>
    </citation>
    <scope>NUCLEOTIDE SEQUENCE [LARGE SCALE GENOMIC DNA]</scope>
    <source>
        <strain evidence="1 2">JCM 18446</strain>
    </source>
</reference>
<accession>A0ABV5C326</accession>
<sequence>MNNLEKIFMSAITYQTSNLDYHNLIGLIEQIDIDDLIHAVQKSKICSQFYEFLSHIRVYNDSYQKSSKIDQCLNKLTSLGFGRIERKKKNQTLERALIEVLEATEQAAVAALVVKGSSIPFLLPNYKVRDQADIDIVVQDLNSLWLLLRELFGKGYVESLEENAWIKLFKGPQPYWGAHFTVKGEIEIDIHTHSMTFGQGQMLTTQLWQRKMSTDLDGHLLFYPTPEDAFLFLVAHGYQEGHFTVKDASDVYNLLLVHNDEFDWDYIASQADKNSLHRGIIRILSLLKSYSDLQIPCEMVICEENFPIIPFDDEDIFVQYEMEFDFARTNNDINYAIDMINKKKQWLDIVHIITCENADADKERLQERLERRHILEGLELGIQVLLFPLRRLSSDTGYFPSKKWWINEFKEIKLADTNTYVIPVGDTTELICTPSGFYTTTRTMFFYEEDLDDLHTVAQSILDKFPK</sequence>
<dbReference type="Proteomes" id="UP001580430">
    <property type="component" value="Unassembled WGS sequence"/>
</dbReference>
<protein>
    <submittedName>
        <fullName evidence="1">Nucleotidyltransferase family protein</fullName>
    </submittedName>
</protein>
<organism evidence="1 2">
    <name type="scientific">Paenibacillus medicaginis</name>
    <dbReference type="NCBI Taxonomy" id="1470560"/>
    <lineage>
        <taxon>Bacteria</taxon>
        <taxon>Bacillati</taxon>
        <taxon>Bacillota</taxon>
        <taxon>Bacilli</taxon>
        <taxon>Bacillales</taxon>
        <taxon>Paenibacillaceae</taxon>
        <taxon>Paenibacillus</taxon>
    </lineage>
</organism>
<dbReference type="RefSeq" id="WP_375521016.1">
    <property type="nucleotide sequence ID" value="NZ_JBHIRY010000015.1"/>
</dbReference>
<comment type="caution">
    <text evidence="1">The sequence shown here is derived from an EMBL/GenBank/DDBJ whole genome shotgun (WGS) entry which is preliminary data.</text>
</comment>
<evidence type="ECO:0000313" key="2">
    <source>
        <dbReference type="Proteomes" id="UP001580430"/>
    </source>
</evidence>
<keyword evidence="2" id="KW-1185">Reference proteome</keyword>
<dbReference type="Pfam" id="PF14907">
    <property type="entry name" value="NTP_transf_5"/>
    <property type="match status" value="1"/>
</dbReference>